<evidence type="ECO:0000313" key="16">
    <source>
        <dbReference type="EMBL" id="AFM10915.1"/>
    </source>
</evidence>
<dbReference type="OrthoDB" id="9793111at2"/>
<evidence type="ECO:0000256" key="2">
    <source>
        <dbReference type="ARBA" id="ARBA00001936"/>
    </source>
</evidence>
<dbReference type="Proteomes" id="UP000006048">
    <property type="component" value="Chromosome"/>
</dbReference>
<dbReference type="InterPro" id="IPR000422">
    <property type="entry name" value="DHBP_synthase_RibB"/>
</dbReference>
<evidence type="ECO:0000256" key="11">
    <source>
        <dbReference type="ARBA" id="ARBA00022842"/>
    </source>
</evidence>
<dbReference type="Pfam" id="PF00925">
    <property type="entry name" value="GTP_cyclohydro2"/>
    <property type="match status" value="1"/>
</dbReference>
<comment type="similarity">
    <text evidence="5">In the N-terminal section; belongs to the DHBP synthase family.</text>
</comment>
<feature type="binding site" evidence="14">
    <location>
        <begin position="42"/>
        <end position="43"/>
    </location>
    <ligand>
        <name>D-ribulose 5-phosphate</name>
        <dbReference type="ChEBI" id="CHEBI:58121"/>
    </ligand>
</feature>
<evidence type="ECO:0000256" key="10">
    <source>
        <dbReference type="ARBA" id="ARBA00022723"/>
    </source>
</evidence>
<feature type="site" description="Essential for catalytic activity" evidence="14">
    <location>
        <position position="179"/>
    </location>
</feature>
<feature type="binding site" evidence="14">
    <location>
        <position position="43"/>
    </location>
    <ligand>
        <name>Mg(2+)</name>
        <dbReference type="ChEBI" id="CHEBI:18420"/>
        <label>2</label>
    </ligand>
</feature>
<reference evidence="16 17" key="1">
    <citation type="submission" date="2012-06" db="EMBL/GenBank/DDBJ databases">
        <title>The complete chromosome of genome of Turneriella parva DSM 21527.</title>
        <authorList>
            <consortium name="US DOE Joint Genome Institute (JGI-PGF)"/>
            <person name="Lucas S."/>
            <person name="Han J."/>
            <person name="Lapidus A."/>
            <person name="Bruce D."/>
            <person name="Goodwin L."/>
            <person name="Pitluck S."/>
            <person name="Peters L."/>
            <person name="Kyrpides N."/>
            <person name="Mavromatis K."/>
            <person name="Ivanova N."/>
            <person name="Mikhailova N."/>
            <person name="Chertkov O."/>
            <person name="Detter J.C."/>
            <person name="Tapia R."/>
            <person name="Han C."/>
            <person name="Land M."/>
            <person name="Hauser L."/>
            <person name="Markowitz V."/>
            <person name="Cheng J.-F."/>
            <person name="Hugenholtz P."/>
            <person name="Woyke T."/>
            <person name="Wu D."/>
            <person name="Gronow S."/>
            <person name="Wellnitz S."/>
            <person name="Brambilla E."/>
            <person name="Klenk H.-P."/>
            <person name="Eisen J.A."/>
        </authorList>
    </citation>
    <scope>NUCLEOTIDE SEQUENCE [LARGE SCALE GENOMIC DNA]</scope>
    <source>
        <strain evidence="17">ATCC BAA-1111 / DSM 21527 / NCTC 11395 / H</strain>
    </source>
</reference>
<keyword evidence="10 14" id="KW-0479">Metal-binding</keyword>
<comment type="catalytic activity">
    <reaction evidence="1 14">
        <text>D-ribulose 5-phosphate = (2S)-2-hydroxy-3-oxobutyl phosphate + formate + H(+)</text>
        <dbReference type="Rhea" id="RHEA:18457"/>
        <dbReference type="ChEBI" id="CHEBI:15378"/>
        <dbReference type="ChEBI" id="CHEBI:15740"/>
        <dbReference type="ChEBI" id="CHEBI:58121"/>
        <dbReference type="ChEBI" id="CHEBI:58830"/>
        <dbReference type="EC" id="4.1.99.12"/>
    </reaction>
</comment>
<dbReference type="KEGG" id="tpx:Turpa_0255"/>
<dbReference type="UniPathway" id="UPA00275">
    <property type="reaction ID" value="UER00399"/>
</dbReference>
<dbReference type="STRING" id="869212.Turpa_0255"/>
<sequence length="370" mass="40738">MLKRLKSLPLLRKTKSGITDVETALAHFRAGKMLVVTDSEDRENEGDLVLSAEDTTPEAVNFMAKFGRGLICVPVTAGRAKDLNLQPMVKRNEDVRRTAFTVSVDAKEKTSTGISAHDRYFTIKKLADPASRSRDFMRPGHIFPLVARDGGVLVRAGHTEAAVDLCRLTGKQPVGVICEIMNSDGTMARMPDLMKFAREHKLPILTIEALIEYRRRSEQTVSLVNQGKLKTRWGEFTAYYFNSATDDNVHVALTLGKVSGSSPVLVRVHREDVLADVFQSPTRKNYMDIDSAMQSLLKAKKGVFIFLGQKSSQIFTGDAGSGDSNLRQYGIGAQILGHLGVKKIRLLTNNPRRIVGLDAFGLEVVGTVAH</sequence>
<dbReference type="Gene3D" id="3.90.870.10">
    <property type="entry name" value="DHBP synthase"/>
    <property type="match status" value="1"/>
</dbReference>
<evidence type="ECO:0000259" key="15">
    <source>
        <dbReference type="Pfam" id="PF00925"/>
    </source>
</evidence>
<protein>
    <recommendedName>
        <fullName evidence="8 14">3,4-dihydroxy-2-butanone 4-phosphate synthase</fullName>
        <shortName evidence="14">DHBP synthase</shortName>
        <ecNumber evidence="7 14">4.1.99.12</ecNumber>
    </recommendedName>
</protein>
<dbReference type="EC" id="4.1.99.12" evidence="7 14"/>
<keyword evidence="12 14" id="KW-0464">Manganese</keyword>
<evidence type="ECO:0000256" key="3">
    <source>
        <dbReference type="ARBA" id="ARBA00002284"/>
    </source>
</evidence>
<evidence type="ECO:0000256" key="5">
    <source>
        <dbReference type="ARBA" id="ARBA00005520"/>
    </source>
</evidence>
<accession>I4B0V8</accession>
<dbReference type="PATRIC" id="fig|869212.3.peg.217"/>
<keyword evidence="9 14" id="KW-0686">Riboflavin biosynthesis</keyword>
<gene>
    <name evidence="14" type="primary">ribB</name>
    <name evidence="16" type="ordered locus">Turpa_0255</name>
</gene>
<feature type="domain" description="GTP cyclohydrolase II" evidence="15">
    <location>
        <begin position="226"/>
        <end position="368"/>
    </location>
</feature>
<dbReference type="InterPro" id="IPR036144">
    <property type="entry name" value="RibA-like_sf"/>
</dbReference>
<comment type="cofactor">
    <cofactor evidence="2">
        <name>Mn(2+)</name>
        <dbReference type="ChEBI" id="CHEBI:29035"/>
    </cofactor>
</comment>
<comment type="pathway">
    <text evidence="4 14">Cofactor biosynthesis; riboflavin biosynthesis; 2-hydroxy-3-oxobutyl phosphate from D-ribulose 5-phosphate: step 1/1.</text>
</comment>
<comment type="cofactor">
    <cofactor evidence="14">
        <name>Mg(2+)</name>
        <dbReference type="ChEBI" id="CHEBI:18420"/>
    </cofactor>
    <cofactor evidence="14">
        <name>Mn(2+)</name>
        <dbReference type="ChEBI" id="CHEBI:29035"/>
    </cofactor>
    <text evidence="14">Binds 2 divalent metal cations per subunit. Magnesium or manganese.</text>
</comment>
<keyword evidence="17" id="KW-1185">Reference proteome</keyword>
<dbReference type="HOGENOM" id="CLU_020273_1_2_12"/>
<dbReference type="NCBIfam" id="TIGR00506">
    <property type="entry name" value="ribB"/>
    <property type="match status" value="1"/>
</dbReference>
<feature type="binding site" evidence="14">
    <location>
        <position position="158"/>
    </location>
    <ligand>
        <name>Mg(2+)</name>
        <dbReference type="ChEBI" id="CHEBI:18420"/>
        <label>2</label>
    </ligand>
</feature>
<dbReference type="FunFam" id="3.90.870.10:FF:000001">
    <property type="entry name" value="Riboflavin biosynthesis protein RibBA"/>
    <property type="match status" value="1"/>
</dbReference>
<proteinExistence type="inferred from homology"/>
<evidence type="ECO:0000256" key="4">
    <source>
        <dbReference type="ARBA" id="ARBA00004904"/>
    </source>
</evidence>
<dbReference type="RefSeq" id="WP_014801436.1">
    <property type="nucleotide sequence ID" value="NC_018020.1"/>
</dbReference>
<keyword evidence="13 14" id="KW-0456">Lyase</keyword>
<evidence type="ECO:0000256" key="6">
    <source>
        <dbReference type="ARBA" id="ARBA00008976"/>
    </source>
</evidence>
<dbReference type="InterPro" id="IPR017945">
    <property type="entry name" value="DHBP_synth_RibB-like_a/b_dom"/>
</dbReference>
<dbReference type="GO" id="GO:0005829">
    <property type="term" value="C:cytosol"/>
    <property type="evidence" value="ECO:0007669"/>
    <property type="project" value="TreeGrafter"/>
</dbReference>
<evidence type="ECO:0000256" key="13">
    <source>
        <dbReference type="ARBA" id="ARBA00023239"/>
    </source>
</evidence>
<dbReference type="InterPro" id="IPR032677">
    <property type="entry name" value="GTP_cyclohydro_II"/>
</dbReference>
<dbReference type="AlphaFoldDB" id="I4B0V8"/>
<evidence type="ECO:0000313" key="17">
    <source>
        <dbReference type="Proteomes" id="UP000006048"/>
    </source>
</evidence>
<feature type="site" description="Essential for catalytic activity" evidence="14">
    <location>
        <position position="141"/>
    </location>
</feature>
<dbReference type="Gene3D" id="3.40.50.10990">
    <property type="entry name" value="GTP cyclohydrolase II"/>
    <property type="match status" value="1"/>
</dbReference>
<dbReference type="EMBL" id="CP002959">
    <property type="protein sequence ID" value="AFM10915.1"/>
    <property type="molecule type" value="Genomic_DNA"/>
</dbReference>
<evidence type="ECO:0000256" key="12">
    <source>
        <dbReference type="ARBA" id="ARBA00023211"/>
    </source>
</evidence>
<feature type="binding site" evidence="14">
    <location>
        <position position="43"/>
    </location>
    <ligand>
        <name>Mg(2+)</name>
        <dbReference type="ChEBI" id="CHEBI:18420"/>
        <label>1</label>
    </ligand>
</feature>
<evidence type="ECO:0000256" key="9">
    <source>
        <dbReference type="ARBA" id="ARBA00022619"/>
    </source>
</evidence>
<comment type="similarity">
    <text evidence="6">In the C-terminal section; belongs to the GTP cyclohydrolase II family.</text>
</comment>
<dbReference type="HAMAP" id="MF_00180">
    <property type="entry name" value="RibB"/>
    <property type="match status" value="1"/>
</dbReference>
<dbReference type="SUPFAM" id="SSF142695">
    <property type="entry name" value="RibA-like"/>
    <property type="match status" value="1"/>
</dbReference>
<comment type="subunit">
    <text evidence="14">Homodimer.</text>
</comment>
<organism evidence="16 17">
    <name type="scientific">Turneriella parva (strain ATCC BAA-1111 / DSM 21527 / NCTC 11395 / H)</name>
    <name type="common">Leptospira parva</name>
    <dbReference type="NCBI Taxonomy" id="869212"/>
    <lineage>
        <taxon>Bacteria</taxon>
        <taxon>Pseudomonadati</taxon>
        <taxon>Spirochaetota</taxon>
        <taxon>Spirochaetia</taxon>
        <taxon>Leptospirales</taxon>
        <taxon>Leptospiraceae</taxon>
        <taxon>Turneriella</taxon>
    </lineage>
</organism>
<dbReference type="PANTHER" id="PTHR21327:SF18">
    <property type="entry name" value="3,4-DIHYDROXY-2-BUTANONE 4-PHOSPHATE SYNTHASE"/>
    <property type="match status" value="1"/>
</dbReference>
<feature type="binding site" evidence="14">
    <location>
        <position position="47"/>
    </location>
    <ligand>
        <name>D-ribulose 5-phosphate</name>
        <dbReference type="ChEBI" id="CHEBI:58121"/>
    </ligand>
</feature>
<dbReference type="GO" id="GO:0030145">
    <property type="term" value="F:manganese ion binding"/>
    <property type="evidence" value="ECO:0007669"/>
    <property type="project" value="UniProtKB-UniRule"/>
</dbReference>
<name>I4B0V8_TURPD</name>
<dbReference type="PIRSF" id="PIRSF001259">
    <property type="entry name" value="RibA"/>
    <property type="match status" value="1"/>
</dbReference>
<feature type="binding site" evidence="14">
    <location>
        <begin position="155"/>
        <end position="159"/>
    </location>
    <ligand>
        <name>D-ribulose 5-phosphate</name>
        <dbReference type="ChEBI" id="CHEBI:58121"/>
    </ligand>
</feature>
<evidence type="ECO:0000256" key="7">
    <source>
        <dbReference type="ARBA" id="ARBA00012153"/>
    </source>
</evidence>
<evidence type="ECO:0000256" key="14">
    <source>
        <dbReference type="HAMAP-Rule" id="MF_00180"/>
    </source>
</evidence>
<dbReference type="PANTHER" id="PTHR21327">
    <property type="entry name" value="GTP CYCLOHYDROLASE II-RELATED"/>
    <property type="match status" value="1"/>
</dbReference>
<dbReference type="GO" id="GO:0009231">
    <property type="term" value="P:riboflavin biosynthetic process"/>
    <property type="evidence" value="ECO:0007669"/>
    <property type="project" value="UniProtKB-UniRule"/>
</dbReference>
<comment type="similarity">
    <text evidence="14">Belongs to the DHBP synthase family.</text>
</comment>
<keyword evidence="11 14" id="KW-0460">Magnesium</keyword>
<comment type="function">
    <text evidence="3 14">Catalyzes the conversion of D-ribulose 5-phosphate to formate and 3,4-dihydroxy-2-butanone 4-phosphate.</text>
</comment>
<evidence type="ECO:0000256" key="8">
    <source>
        <dbReference type="ARBA" id="ARBA00018836"/>
    </source>
</evidence>
<evidence type="ECO:0000256" key="1">
    <source>
        <dbReference type="ARBA" id="ARBA00000141"/>
    </source>
</evidence>
<dbReference type="GO" id="GO:0000287">
    <property type="term" value="F:magnesium ion binding"/>
    <property type="evidence" value="ECO:0007669"/>
    <property type="project" value="UniProtKB-UniRule"/>
</dbReference>
<dbReference type="SUPFAM" id="SSF55821">
    <property type="entry name" value="YrdC/RibB"/>
    <property type="match status" value="1"/>
</dbReference>
<dbReference type="Pfam" id="PF00926">
    <property type="entry name" value="DHBP_synthase"/>
    <property type="match status" value="1"/>
</dbReference>
<dbReference type="GO" id="GO:0008686">
    <property type="term" value="F:3,4-dihydroxy-2-butanone-4-phosphate synthase activity"/>
    <property type="evidence" value="ECO:0007669"/>
    <property type="project" value="UniProtKB-UniRule"/>
</dbReference>